<dbReference type="EMBL" id="JRNS01000426">
    <property type="protein sequence ID" value="KGF46181.1"/>
    <property type="molecule type" value="Genomic_DNA"/>
</dbReference>
<evidence type="ECO:0000313" key="1">
    <source>
        <dbReference type="EMBL" id="KGF46181.1"/>
    </source>
</evidence>
<dbReference type="AlphaFoldDB" id="A0A096AHY7"/>
<dbReference type="Proteomes" id="UP000029578">
    <property type="component" value="Unassembled WGS sequence"/>
</dbReference>
<reference evidence="1 2" key="1">
    <citation type="submission" date="2014-07" db="EMBL/GenBank/DDBJ databases">
        <authorList>
            <person name="McCorrison J."/>
            <person name="Sanka R."/>
            <person name="Torralba M."/>
            <person name="Gillis M."/>
            <person name="Haft D.H."/>
            <person name="Methe B."/>
            <person name="Sutton G."/>
            <person name="Nelson K.E."/>
        </authorList>
    </citation>
    <scope>NUCLEOTIDE SEQUENCE [LARGE SCALE GENOMIC DNA]</scope>
    <source>
        <strain evidence="1 2">DNF00666</strain>
    </source>
</reference>
<accession>A0A096AHY7</accession>
<protein>
    <submittedName>
        <fullName evidence="1">Uncharacterized protein</fullName>
    </submittedName>
</protein>
<evidence type="ECO:0000313" key="2">
    <source>
        <dbReference type="Proteomes" id="UP000029578"/>
    </source>
</evidence>
<comment type="caution">
    <text evidence="1">The sequence shown here is derived from an EMBL/GenBank/DDBJ whole genome shotgun (WGS) entry which is preliminary data.</text>
</comment>
<sequence>MEEVKLYRLSKELEMVRNAESIKIGGEIHDLIKCRAMLNEIYDYVVGLIMCEYPSESDNKGGMIDTFRVEYEKIDEELMKVIIKFATANMLNSSFTEI</sequence>
<dbReference type="RefSeq" id="WP_036865628.1">
    <property type="nucleotide sequence ID" value="NZ_JRNS01000426.1"/>
</dbReference>
<gene>
    <name evidence="1" type="ORF">HMPREF0661_08680</name>
</gene>
<organism evidence="1 2">
    <name type="scientific">Prevotella melaninogenica DNF00666</name>
    <dbReference type="NCBI Taxonomy" id="1401073"/>
    <lineage>
        <taxon>Bacteria</taxon>
        <taxon>Pseudomonadati</taxon>
        <taxon>Bacteroidota</taxon>
        <taxon>Bacteroidia</taxon>
        <taxon>Bacteroidales</taxon>
        <taxon>Prevotellaceae</taxon>
        <taxon>Prevotella</taxon>
    </lineage>
</organism>
<name>A0A096AHY7_9BACT</name>
<proteinExistence type="predicted"/>